<feature type="chain" id="PRO_5001648577" evidence="1">
    <location>
        <begin position="25"/>
        <end position="194"/>
    </location>
</feature>
<dbReference type="PANTHER" id="PTHR21398">
    <property type="entry name" value="AGAP007094-PA"/>
    <property type="match status" value="1"/>
</dbReference>
<dbReference type="InterPro" id="IPR006631">
    <property type="entry name" value="DM4_12"/>
</dbReference>
<evidence type="ECO:0000256" key="1">
    <source>
        <dbReference type="SAM" id="SignalP"/>
    </source>
</evidence>
<evidence type="ECO:0000313" key="2">
    <source>
        <dbReference type="EMBL" id="KDR23471.1"/>
    </source>
</evidence>
<dbReference type="Proteomes" id="UP000027135">
    <property type="component" value="Unassembled WGS sequence"/>
</dbReference>
<name>A0A067RHY1_ZOONE</name>
<proteinExistence type="predicted"/>
<dbReference type="OrthoDB" id="8185446at2759"/>
<sequence length="194" mass="22406">MLKRRLVLIIPFTVLLFHTTFQNGDMVTLSRGKRYIVFPEGSTFSVAFCTTWKTLTDDLDIYTIGLNWAISYELPNQTIRDTETHRIVPPFTLRRRRREFYLRLEAAMDAAGIEGRSCIKRALCETAQRLIPKASILEELLRILFSLPPEKVDMYEPVEHHEYDAAHRRGLSNRACPDLYPECSISLIDMILGA</sequence>
<dbReference type="EMBL" id="KK852460">
    <property type="protein sequence ID" value="KDR23471.1"/>
    <property type="molecule type" value="Genomic_DNA"/>
</dbReference>
<accession>A0A067RHY1</accession>
<dbReference type="AlphaFoldDB" id="A0A067RHY1"/>
<gene>
    <name evidence="2" type="ORF">L798_08673</name>
</gene>
<protein>
    <submittedName>
        <fullName evidence="2">Uncharacterized protein</fullName>
    </submittedName>
</protein>
<keyword evidence="3" id="KW-1185">Reference proteome</keyword>
<dbReference type="OMA" id="HAYDRAY"/>
<reference evidence="2 3" key="1">
    <citation type="journal article" date="2014" name="Nat. Commun.">
        <title>Molecular traces of alternative social organization in a termite genome.</title>
        <authorList>
            <person name="Terrapon N."/>
            <person name="Li C."/>
            <person name="Robertson H.M."/>
            <person name="Ji L."/>
            <person name="Meng X."/>
            <person name="Booth W."/>
            <person name="Chen Z."/>
            <person name="Childers C.P."/>
            <person name="Glastad K.M."/>
            <person name="Gokhale K."/>
            <person name="Gowin J."/>
            <person name="Gronenberg W."/>
            <person name="Hermansen R.A."/>
            <person name="Hu H."/>
            <person name="Hunt B.G."/>
            <person name="Huylmans A.K."/>
            <person name="Khalil S.M."/>
            <person name="Mitchell R.D."/>
            <person name="Munoz-Torres M.C."/>
            <person name="Mustard J.A."/>
            <person name="Pan H."/>
            <person name="Reese J.T."/>
            <person name="Scharf M.E."/>
            <person name="Sun F."/>
            <person name="Vogel H."/>
            <person name="Xiao J."/>
            <person name="Yang W."/>
            <person name="Yang Z."/>
            <person name="Yang Z."/>
            <person name="Zhou J."/>
            <person name="Zhu J."/>
            <person name="Brent C.S."/>
            <person name="Elsik C.G."/>
            <person name="Goodisman M.A."/>
            <person name="Liberles D.A."/>
            <person name="Roe R.M."/>
            <person name="Vargo E.L."/>
            <person name="Vilcinskas A."/>
            <person name="Wang J."/>
            <person name="Bornberg-Bauer E."/>
            <person name="Korb J."/>
            <person name="Zhang G."/>
            <person name="Liebig J."/>
        </authorList>
    </citation>
    <scope>NUCLEOTIDE SEQUENCE [LARGE SCALE GENOMIC DNA]</scope>
    <source>
        <tissue evidence="2">Whole organism</tissue>
    </source>
</reference>
<dbReference type="PANTHER" id="PTHR21398:SF7">
    <property type="entry name" value="LP19941P"/>
    <property type="match status" value="1"/>
</dbReference>
<keyword evidence="1" id="KW-0732">Signal</keyword>
<dbReference type="Pfam" id="PF07841">
    <property type="entry name" value="DM4_12"/>
    <property type="match status" value="1"/>
</dbReference>
<dbReference type="InParanoid" id="A0A067RHY1"/>
<evidence type="ECO:0000313" key="3">
    <source>
        <dbReference type="Proteomes" id="UP000027135"/>
    </source>
</evidence>
<organism evidence="2 3">
    <name type="scientific">Zootermopsis nevadensis</name>
    <name type="common">Dampwood termite</name>
    <dbReference type="NCBI Taxonomy" id="136037"/>
    <lineage>
        <taxon>Eukaryota</taxon>
        <taxon>Metazoa</taxon>
        <taxon>Ecdysozoa</taxon>
        <taxon>Arthropoda</taxon>
        <taxon>Hexapoda</taxon>
        <taxon>Insecta</taxon>
        <taxon>Pterygota</taxon>
        <taxon>Neoptera</taxon>
        <taxon>Polyneoptera</taxon>
        <taxon>Dictyoptera</taxon>
        <taxon>Blattodea</taxon>
        <taxon>Blattoidea</taxon>
        <taxon>Termitoidae</taxon>
        <taxon>Termopsidae</taxon>
        <taxon>Zootermopsis</taxon>
    </lineage>
</organism>
<dbReference type="eggNOG" id="ENOG502S2XG">
    <property type="taxonomic scope" value="Eukaryota"/>
</dbReference>
<feature type="signal peptide" evidence="1">
    <location>
        <begin position="1"/>
        <end position="24"/>
    </location>
</feature>
<dbReference type="SMART" id="SM00718">
    <property type="entry name" value="DM4_12"/>
    <property type="match status" value="1"/>
</dbReference>